<reference evidence="6 7" key="1">
    <citation type="submission" date="2016-01" db="EMBL/GenBank/DDBJ databases">
        <title>Whole genome sequencing of Myroides marinus L41.</title>
        <authorList>
            <person name="Hong K.W."/>
        </authorList>
    </citation>
    <scope>NUCLEOTIDE SEQUENCE [LARGE SCALE GENOMIC DNA]</scope>
    <source>
        <strain evidence="6 7">L41</strain>
    </source>
</reference>
<feature type="region of interest" description="Disordered" evidence="4">
    <location>
        <begin position="21"/>
        <end position="51"/>
    </location>
</feature>
<dbReference type="Pfam" id="PF04231">
    <property type="entry name" value="Endonuclease_1"/>
    <property type="match status" value="1"/>
</dbReference>
<dbReference type="GO" id="GO:0016787">
    <property type="term" value="F:hydrolase activity"/>
    <property type="evidence" value="ECO:0007669"/>
    <property type="project" value="UniProtKB-KW"/>
</dbReference>
<feature type="chain" id="PRO_5007848692" description="Endonuclease I" evidence="5">
    <location>
        <begin position="21"/>
        <end position="344"/>
    </location>
</feature>
<proteinExistence type="inferred from homology"/>
<comment type="caution">
    <text evidence="6">The sequence shown here is derived from an EMBL/GenBank/DDBJ whole genome shotgun (WGS) entry which is preliminary data.</text>
</comment>
<name>A0A164AJ14_9FLAO</name>
<feature type="signal peptide" evidence="5">
    <location>
        <begin position="1"/>
        <end position="20"/>
    </location>
</feature>
<dbReference type="RefSeq" id="WP_038986295.1">
    <property type="nucleotide sequence ID" value="NZ_JACAJP010000015.1"/>
</dbReference>
<feature type="compositionally biased region" description="Pro residues" evidence="4">
    <location>
        <begin position="31"/>
        <end position="40"/>
    </location>
</feature>
<evidence type="ECO:0000256" key="2">
    <source>
        <dbReference type="ARBA" id="ARBA00022722"/>
    </source>
</evidence>
<dbReference type="InterPro" id="IPR044925">
    <property type="entry name" value="His-Me_finger_sf"/>
</dbReference>
<evidence type="ECO:0000313" key="6">
    <source>
        <dbReference type="EMBL" id="KZE83947.1"/>
    </source>
</evidence>
<comment type="similarity">
    <text evidence="1">Belongs to the EndA/NucM nuclease family.</text>
</comment>
<dbReference type="Proteomes" id="UP000076630">
    <property type="component" value="Unassembled WGS sequence"/>
</dbReference>
<organism evidence="6 7">
    <name type="scientific">Myroides marinus</name>
    <dbReference type="NCBI Taxonomy" id="703342"/>
    <lineage>
        <taxon>Bacteria</taxon>
        <taxon>Pseudomonadati</taxon>
        <taxon>Bacteroidota</taxon>
        <taxon>Flavobacteriia</taxon>
        <taxon>Flavobacteriales</taxon>
        <taxon>Flavobacteriaceae</taxon>
        <taxon>Myroides</taxon>
    </lineage>
</organism>
<gene>
    <name evidence="6" type="ORF">AV926_03320</name>
</gene>
<dbReference type="SUPFAM" id="SSF54060">
    <property type="entry name" value="His-Me finger endonucleases"/>
    <property type="match status" value="1"/>
</dbReference>
<sequence length="344" mass="39584">MIKRLSIALCLSLLAFSCSKDESTPDKPTTPVDPKPPVVVPPIGNDKDIPDPKTFVIPEEYSDYYKDIDWSKTGMELKRELATLITKTHKSISYTPGIWEAIRYTDEDPENKDNVLLIYGWPDKDSKNSTIQQRSINKNLSYDTDANRHKRWEREHVFAKSLAKTKDQLALDANPRHGYIGTSIPEIAGTDAHNLRSINGSWNSTRSNKKFADGKGNSGSLGSYNWYPGDEWKGDVARMMLYMHIRYEVNKDPKYDRYTNASKVGVPINSRAPLTDSMIDLFLKWNAEDPVSEIERRRNEYHGNPQNPEFRYSQGNRNPFIDNPSLANVIWRMPMYMAENKWKK</sequence>
<dbReference type="OrthoDB" id="5485925at2"/>
<keyword evidence="5" id="KW-0732">Signal</keyword>
<protein>
    <recommendedName>
        <fullName evidence="8">Endonuclease I</fullName>
    </recommendedName>
</protein>
<keyword evidence="3" id="KW-0378">Hydrolase</keyword>
<dbReference type="PANTHER" id="PTHR33607:SF2">
    <property type="entry name" value="ENDONUCLEASE-1"/>
    <property type="match status" value="1"/>
</dbReference>
<evidence type="ECO:0000256" key="3">
    <source>
        <dbReference type="ARBA" id="ARBA00022801"/>
    </source>
</evidence>
<evidence type="ECO:0000256" key="1">
    <source>
        <dbReference type="ARBA" id="ARBA00006429"/>
    </source>
</evidence>
<evidence type="ECO:0008006" key="8">
    <source>
        <dbReference type="Google" id="ProtNLM"/>
    </source>
</evidence>
<evidence type="ECO:0000313" key="7">
    <source>
        <dbReference type="Proteomes" id="UP000076630"/>
    </source>
</evidence>
<dbReference type="GO" id="GO:0004518">
    <property type="term" value="F:nuclease activity"/>
    <property type="evidence" value="ECO:0007669"/>
    <property type="project" value="UniProtKB-KW"/>
</dbReference>
<dbReference type="InterPro" id="IPR007346">
    <property type="entry name" value="Endonuclease-I"/>
</dbReference>
<keyword evidence="2" id="KW-0540">Nuclease</keyword>
<dbReference type="PROSITE" id="PS51257">
    <property type="entry name" value="PROKAR_LIPOPROTEIN"/>
    <property type="match status" value="1"/>
</dbReference>
<evidence type="ECO:0000256" key="5">
    <source>
        <dbReference type="SAM" id="SignalP"/>
    </source>
</evidence>
<dbReference type="PANTHER" id="PTHR33607">
    <property type="entry name" value="ENDONUCLEASE-1"/>
    <property type="match status" value="1"/>
</dbReference>
<dbReference type="AlphaFoldDB" id="A0A164AJ14"/>
<evidence type="ECO:0000256" key="4">
    <source>
        <dbReference type="SAM" id="MobiDB-lite"/>
    </source>
</evidence>
<accession>A0A164AJ14</accession>
<dbReference type="EMBL" id="LQNU01000033">
    <property type="protein sequence ID" value="KZE83947.1"/>
    <property type="molecule type" value="Genomic_DNA"/>
</dbReference>
<keyword evidence="7" id="KW-1185">Reference proteome</keyword>